<evidence type="ECO:0000313" key="2">
    <source>
        <dbReference type="WBParaSite" id="nRc.2.0.1.t43208-RA"/>
    </source>
</evidence>
<accession>A0A915L0B9</accession>
<reference evidence="2" key="1">
    <citation type="submission" date="2022-11" db="UniProtKB">
        <authorList>
            <consortium name="WormBaseParasite"/>
        </authorList>
    </citation>
    <scope>IDENTIFICATION</scope>
</reference>
<evidence type="ECO:0000313" key="1">
    <source>
        <dbReference type="Proteomes" id="UP000887565"/>
    </source>
</evidence>
<dbReference type="AlphaFoldDB" id="A0A915L0B9"/>
<dbReference type="Proteomes" id="UP000887565">
    <property type="component" value="Unplaced"/>
</dbReference>
<name>A0A915L0B9_ROMCU</name>
<proteinExistence type="predicted"/>
<dbReference type="WBParaSite" id="nRc.2.0.1.t43208-RA">
    <property type="protein sequence ID" value="nRc.2.0.1.t43208-RA"/>
    <property type="gene ID" value="nRc.2.0.1.g43208"/>
</dbReference>
<protein>
    <submittedName>
        <fullName evidence="2">Uncharacterized protein</fullName>
    </submittedName>
</protein>
<sequence>MEQFIYNWFDEWPLMPALMGTNLSTASLLRKVAHDARTPQQIWSNYQGAEHSMQNYLRYVPQQGKYPKLLDTMEKIQSMPQNKYERISNAMRDNDQVILPEKTTNPPVHTKKPYLLELLANLRQHQMLLPRI</sequence>
<keyword evidence="1" id="KW-1185">Reference proteome</keyword>
<organism evidence="1 2">
    <name type="scientific">Romanomermis culicivorax</name>
    <name type="common">Nematode worm</name>
    <dbReference type="NCBI Taxonomy" id="13658"/>
    <lineage>
        <taxon>Eukaryota</taxon>
        <taxon>Metazoa</taxon>
        <taxon>Ecdysozoa</taxon>
        <taxon>Nematoda</taxon>
        <taxon>Enoplea</taxon>
        <taxon>Dorylaimia</taxon>
        <taxon>Mermithida</taxon>
        <taxon>Mermithoidea</taxon>
        <taxon>Mermithidae</taxon>
        <taxon>Romanomermis</taxon>
    </lineage>
</organism>